<sequence length="191" mass="19397">MELDNRATEIAGGLGGLLVSVVAGVDYAMGGKLVERHETVVDALHAVGFALMFAGALAVADRYRPRLSASGRVGLFTFASLLAGFAVVSIPGLAENAAVLGAVGSVCFLGMFVTGLVGGVGLWRRTDCSRLGAALLALGLPMIVVVVALSAVDWFPVHAAIAEIPVYLGLAVLAVDGLRLQRPVAASAVTG</sequence>
<feature type="transmembrane region" description="Helical" evidence="1">
    <location>
        <begin position="130"/>
        <end position="149"/>
    </location>
</feature>
<evidence type="ECO:0000313" key="3">
    <source>
        <dbReference type="Proteomes" id="UP001501676"/>
    </source>
</evidence>
<evidence type="ECO:0000313" key="2">
    <source>
        <dbReference type="EMBL" id="GAA3390819.1"/>
    </source>
</evidence>
<feature type="transmembrane region" description="Helical" evidence="1">
    <location>
        <begin position="155"/>
        <end position="175"/>
    </location>
</feature>
<evidence type="ECO:0000256" key="1">
    <source>
        <dbReference type="SAM" id="Phobius"/>
    </source>
</evidence>
<gene>
    <name evidence="2" type="ORF">GCM10020369_46280</name>
</gene>
<reference evidence="3" key="1">
    <citation type="journal article" date="2019" name="Int. J. Syst. Evol. Microbiol.">
        <title>The Global Catalogue of Microorganisms (GCM) 10K type strain sequencing project: providing services to taxonomists for standard genome sequencing and annotation.</title>
        <authorList>
            <consortium name="The Broad Institute Genomics Platform"/>
            <consortium name="The Broad Institute Genome Sequencing Center for Infectious Disease"/>
            <person name="Wu L."/>
            <person name="Ma J."/>
        </authorList>
    </citation>
    <scope>NUCLEOTIDE SEQUENCE [LARGE SCALE GENOMIC DNA]</scope>
    <source>
        <strain evidence="3">JCM 9458</strain>
    </source>
</reference>
<feature type="transmembrane region" description="Helical" evidence="1">
    <location>
        <begin position="12"/>
        <end position="31"/>
    </location>
</feature>
<dbReference type="EMBL" id="BAAAYN010000029">
    <property type="protein sequence ID" value="GAA3390819.1"/>
    <property type="molecule type" value="Genomic_DNA"/>
</dbReference>
<keyword evidence="1" id="KW-0472">Membrane</keyword>
<proteinExistence type="predicted"/>
<keyword evidence="1" id="KW-1133">Transmembrane helix</keyword>
<feature type="transmembrane region" description="Helical" evidence="1">
    <location>
        <begin position="43"/>
        <end position="61"/>
    </location>
</feature>
<feature type="transmembrane region" description="Helical" evidence="1">
    <location>
        <begin position="73"/>
        <end position="94"/>
    </location>
</feature>
<dbReference type="Proteomes" id="UP001501676">
    <property type="component" value="Unassembled WGS sequence"/>
</dbReference>
<keyword evidence="3" id="KW-1185">Reference proteome</keyword>
<dbReference type="RefSeq" id="WP_345730274.1">
    <property type="nucleotide sequence ID" value="NZ_BAAAYN010000029.1"/>
</dbReference>
<accession>A0ABP6T1H9</accession>
<feature type="transmembrane region" description="Helical" evidence="1">
    <location>
        <begin position="100"/>
        <end position="123"/>
    </location>
</feature>
<comment type="caution">
    <text evidence="2">The sequence shown here is derived from an EMBL/GenBank/DDBJ whole genome shotgun (WGS) entry which is preliminary data.</text>
</comment>
<name>A0ABP6T1H9_9ACTN</name>
<evidence type="ECO:0008006" key="4">
    <source>
        <dbReference type="Google" id="ProtNLM"/>
    </source>
</evidence>
<organism evidence="2 3">
    <name type="scientific">Cryptosporangium minutisporangium</name>
    <dbReference type="NCBI Taxonomy" id="113569"/>
    <lineage>
        <taxon>Bacteria</taxon>
        <taxon>Bacillati</taxon>
        <taxon>Actinomycetota</taxon>
        <taxon>Actinomycetes</taxon>
        <taxon>Cryptosporangiales</taxon>
        <taxon>Cryptosporangiaceae</taxon>
        <taxon>Cryptosporangium</taxon>
    </lineage>
</organism>
<protein>
    <recommendedName>
        <fullName evidence="4">DUF998 domain-containing protein</fullName>
    </recommendedName>
</protein>
<keyword evidence="1" id="KW-0812">Transmembrane</keyword>